<evidence type="ECO:0000313" key="1">
    <source>
        <dbReference type="EMBL" id="KAI0062951.1"/>
    </source>
</evidence>
<keyword evidence="2" id="KW-1185">Reference proteome</keyword>
<protein>
    <submittedName>
        <fullName evidence="1">Glycoside hydrolase family 15 protein</fullName>
    </submittedName>
</protein>
<evidence type="ECO:0000313" key="2">
    <source>
        <dbReference type="Proteomes" id="UP000814140"/>
    </source>
</evidence>
<proteinExistence type="predicted"/>
<name>A0ACB8T4A4_9AGAM</name>
<reference evidence="1" key="1">
    <citation type="submission" date="2021-03" db="EMBL/GenBank/DDBJ databases">
        <authorList>
            <consortium name="DOE Joint Genome Institute"/>
            <person name="Ahrendt S."/>
            <person name="Looney B.P."/>
            <person name="Miyauchi S."/>
            <person name="Morin E."/>
            <person name="Drula E."/>
            <person name="Courty P.E."/>
            <person name="Chicoki N."/>
            <person name="Fauchery L."/>
            <person name="Kohler A."/>
            <person name="Kuo A."/>
            <person name="Labutti K."/>
            <person name="Pangilinan J."/>
            <person name="Lipzen A."/>
            <person name="Riley R."/>
            <person name="Andreopoulos W."/>
            <person name="He G."/>
            <person name="Johnson J."/>
            <person name="Barry K.W."/>
            <person name="Grigoriev I.V."/>
            <person name="Nagy L."/>
            <person name="Hibbett D."/>
            <person name="Henrissat B."/>
            <person name="Matheny P.B."/>
            <person name="Labbe J."/>
            <person name="Martin F."/>
        </authorList>
    </citation>
    <scope>NUCLEOTIDE SEQUENCE</scope>
    <source>
        <strain evidence="1">HHB10654</strain>
    </source>
</reference>
<dbReference type="Proteomes" id="UP000814140">
    <property type="component" value="Unassembled WGS sequence"/>
</dbReference>
<gene>
    <name evidence="1" type="ORF">BV25DRAFT_1803141</name>
</gene>
<keyword evidence="1" id="KW-0378">Hydrolase</keyword>
<accession>A0ACB8T4A4</accession>
<organism evidence="1 2">
    <name type="scientific">Artomyces pyxidatus</name>
    <dbReference type="NCBI Taxonomy" id="48021"/>
    <lineage>
        <taxon>Eukaryota</taxon>
        <taxon>Fungi</taxon>
        <taxon>Dikarya</taxon>
        <taxon>Basidiomycota</taxon>
        <taxon>Agaricomycotina</taxon>
        <taxon>Agaricomycetes</taxon>
        <taxon>Russulales</taxon>
        <taxon>Auriscalpiaceae</taxon>
        <taxon>Artomyces</taxon>
    </lineage>
</organism>
<comment type="caution">
    <text evidence="1">The sequence shown here is derived from an EMBL/GenBank/DDBJ whole genome shotgun (WGS) entry which is preliminary data.</text>
</comment>
<sequence length="495" mass="54377">MRLLFLLFSSVILASCVLAKYGDEVSDYITKQSPISEDGILRNTGIRAGAKPGVVAVATPVPDQPAYAYTWIRDAAFIYDLWLNRLAWGNATYRPLVDDAVRVLAASQVVPNPSGRVDTGGLAEPRFRLDLSPDLGPFARPENDGPPVRANVLIKYAEWLLDNDNGTWVAEALWPVINTDLGWVYRHWNESSFELWETIYTESFWTAAMQHRALYAGAMLGRKLGRTDIEGYEQGSHTILSYMQTFWDAEGGFMRGNTVYDRSGIDSAALLVSTFNYDPSADCDARTFQPCSDRALSSLKMLVDNFKSLYPVSREIPEHKPGPVGLFLEHEYGGGFPWYFTTFYAAQQLYDALSTWDALGAITVTPVSVRFFRAFSADVATGAYGSSSDMYRTLADGVRAYADDLVLLCAQHGPEDGQLPEGWDRATGQPVGATGLTWSYAASLTAFHARAGWMPAPWGARGAAGLDDGLLNAPAPENVDGFRNQVADPLCLFST</sequence>
<dbReference type="EMBL" id="MU277205">
    <property type="protein sequence ID" value="KAI0062951.1"/>
    <property type="molecule type" value="Genomic_DNA"/>
</dbReference>
<reference evidence="1" key="2">
    <citation type="journal article" date="2022" name="New Phytol.">
        <title>Evolutionary transition to the ectomycorrhizal habit in the genomes of a hyperdiverse lineage of mushroom-forming fungi.</title>
        <authorList>
            <person name="Looney B."/>
            <person name="Miyauchi S."/>
            <person name="Morin E."/>
            <person name="Drula E."/>
            <person name="Courty P.E."/>
            <person name="Kohler A."/>
            <person name="Kuo A."/>
            <person name="LaButti K."/>
            <person name="Pangilinan J."/>
            <person name="Lipzen A."/>
            <person name="Riley R."/>
            <person name="Andreopoulos W."/>
            <person name="He G."/>
            <person name="Johnson J."/>
            <person name="Nolan M."/>
            <person name="Tritt A."/>
            <person name="Barry K.W."/>
            <person name="Grigoriev I.V."/>
            <person name="Nagy L.G."/>
            <person name="Hibbett D."/>
            <person name="Henrissat B."/>
            <person name="Matheny P.B."/>
            <person name="Labbe J."/>
            <person name="Martin F.M."/>
        </authorList>
    </citation>
    <scope>NUCLEOTIDE SEQUENCE</scope>
    <source>
        <strain evidence="1">HHB10654</strain>
    </source>
</reference>